<evidence type="ECO:0000256" key="1">
    <source>
        <dbReference type="SAM" id="MobiDB-lite"/>
    </source>
</evidence>
<feature type="compositionally biased region" description="Polar residues" evidence="1">
    <location>
        <begin position="101"/>
        <end position="113"/>
    </location>
</feature>
<dbReference type="OrthoDB" id="2500684at2759"/>
<reference evidence="3" key="4">
    <citation type="submission" date="2025-05" db="UniProtKB">
        <authorList>
            <consortium name="EnsemblFungi"/>
        </authorList>
    </citation>
    <scope>IDENTIFICATION</scope>
    <source>
        <strain evidence="3">isolate 1-1 / race 1 (BBBD)</strain>
    </source>
</reference>
<feature type="region of interest" description="Disordered" evidence="1">
    <location>
        <begin position="76"/>
        <end position="156"/>
    </location>
</feature>
<accession>A0A180GH63</accession>
<dbReference type="Proteomes" id="UP000005240">
    <property type="component" value="Unassembled WGS sequence"/>
</dbReference>
<evidence type="ECO:0000313" key="4">
    <source>
        <dbReference type="Proteomes" id="UP000005240"/>
    </source>
</evidence>
<feature type="region of interest" description="Disordered" evidence="1">
    <location>
        <begin position="538"/>
        <end position="557"/>
    </location>
</feature>
<sequence>MRYVALVTFLAHFPLYDSLPMLKGINTARTTIESTHDGQAATDIATASRANAQITSSAGPLDIMKPLKENSGVSLAEKDLRVDLPSSSDHSSSSRSSTDSVETFSPARTSSFDDSPRSSGTISSASSTEASGKIQENSLVEKSGQTSPAPVATSESASQLKSIYRELASSVEIDKTPVQLPEKTYWDRVTTFWDQAKEYLPFGPRGTVTQFNRADEIELNAWLLRVKHRLNRQEAQILDEYYQAFSASSKKSTTMMKLDPDTDKSLSEWKKANPVPHSIFRQFFGKILTEREYLRRDNVFGIQREQFRIVANWQKAEQEIGKSFPIEAVKKFGNALGGKEFFPAFGAEKAKETLDQISVLKAEHHGLSKAWRGHLKEDEYIARIELLKALANMKNPGKIPSETISAWRAQGLDVPRMLKVFDYSLERNGIVGEGKTLDFRLDNRKNFKSAKDQFFPNNAQDIPWLESLEHQELLQISEDTQLKYLGLREELEKTPTPPKTPRPTGDRILQNQDVKENVKSFLDPFRIRAWLRPSKLIRTKEEPADKLSNSASDSSSP</sequence>
<reference evidence="2" key="2">
    <citation type="submission" date="2016-05" db="EMBL/GenBank/DDBJ databases">
        <title>Comparative analysis highlights variable genome content of wheat rusts and divergence of the mating loci.</title>
        <authorList>
            <person name="Cuomo C.A."/>
            <person name="Bakkeren G."/>
            <person name="Szabo L."/>
            <person name="Khalil H."/>
            <person name="Joly D."/>
            <person name="Goldberg J."/>
            <person name="Young S."/>
            <person name="Zeng Q."/>
            <person name="Fellers J."/>
        </authorList>
    </citation>
    <scope>NUCLEOTIDE SEQUENCE [LARGE SCALE GENOMIC DNA]</scope>
    <source>
        <strain evidence="2">1-1 BBBD Race 1</strain>
    </source>
</reference>
<dbReference type="VEuPathDB" id="FungiDB:PTTG_02619"/>
<reference evidence="2" key="1">
    <citation type="submission" date="2009-11" db="EMBL/GenBank/DDBJ databases">
        <authorList>
            <consortium name="The Broad Institute Genome Sequencing Platform"/>
            <person name="Ward D."/>
            <person name="Feldgarden M."/>
            <person name="Earl A."/>
            <person name="Young S.K."/>
            <person name="Zeng Q."/>
            <person name="Koehrsen M."/>
            <person name="Alvarado L."/>
            <person name="Berlin A."/>
            <person name="Bochicchio J."/>
            <person name="Borenstein D."/>
            <person name="Chapman S.B."/>
            <person name="Chen Z."/>
            <person name="Engels R."/>
            <person name="Freedman E."/>
            <person name="Gellesch M."/>
            <person name="Goldberg J."/>
            <person name="Griggs A."/>
            <person name="Gujja S."/>
            <person name="Heilman E."/>
            <person name="Heiman D."/>
            <person name="Hepburn T."/>
            <person name="Howarth C."/>
            <person name="Jen D."/>
            <person name="Larson L."/>
            <person name="Lewis B."/>
            <person name="Mehta T."/>
            <person name="Park D."/>
            <person name="Pearson M."/>
            <person name="Roberts A."/>
            <person name="Saif S."/>
            <person name="Shea T."/>
            <person name="Shenoy N."/>
            <person name="Sisk P."/>
            <person name="Stolte C."/>
            <person name="Sykes S."/>
            <person name="Thomson T."/>
            <person name="Walk T."/>
            <person name="White J."/>
            <person name="Yandava C."/>
            <person name="Izard J."/>
            <person name="Baranova O.V."/>
            <person name="Blanton J.M."/>
            <person name="Tanner A.C."/>
            <person name="Dewhirst F.E."/>
            <person name="Haas B."/>
            <person name="Nusbaum C."/>
            <person name="Birren B."/>
        </authorList>
    </citation>
    <scope>NUCLEOTIDE SEQUENCE [LARGE SCALE GENOMIC DNA]</scope>
    <source>
        <strain evidence="2">1-1 BBBD Race 1</strain>
    </source>
</reference>
<feature type="compositionally biased region" description="Low complexity" evidence="1">
    <location>
        <begin position="118"/>
        <end position="132"/>
    </location>
</feature>
<feature type="compositionally biased region" description="Polar residues" evidence="1">
    <location>
        <begin position="134"/>
        <end position="156"/>
    </location>
</feature>
<dbReference type="AlphaFoldDB" id="A0A180GH63"/>
<name>A0A180GH63_PUCT1</name>
<protein>
    <submittedName>
        <fullName evidence="2 3">Uncharacterized protein</fullName>
    </submittedName>
</protein>
<evidence type="ECO:0000313" key="2">
    <source>
        <dbReference type="EMBL" id="OAV91914.1"/>
    </source>
</evidence>
<organism evidence="2">
    <name type="scientific">Puccinia triticina (isolate 1-1 / race 1 (BBBD))</name>
    <name type="common">Brown leaf rust fungus</name>
    <dbReference type="NCBI Taxonomy" id="630390"/>
    <lineage>
        <taxon>Eukaryota</taxon>
        <taxon>Fungi</taxon>
        <taxon>Dikarya</taxon>
        <taxon>Basidiomycota</taxon>
        <taxon>Pucciniomycotina</taxon>
        <taxon>Pucciniomycetes</taxon>
        <taxon>Pucciniales</taxon>
        <taxon>Pucciniaceae</taxon>
        <taxon>Puccinia</taxon>
    </lineage>
</organism>
<dbReference type="EMBL" id="ADAS02000073">
    <property type="protein sequence ID" value="OAV91914.1"/>
    <property type="molecule type" value="Genomic_DNA"/>
</dbReference>
<feature type="compositionally biased region" description="Low complexity" evidence="1">
    <location>
        <begin position="548"/>
        <end position="557"/>
    </location>
</feature>
<keyword evidence="4" id="KW-1185">Reference proteome</keyword>
<feature type="compositionally biased region" description="Low complexity" evidence="1">
    <location>
        <begin position="86"/>
        <end position="100"/>
    </location>
</feature>
<reference evidence="3 4" key="3">
    <citation type="journal article" date="2017" name="G3 (Bethesda)">
        <title>Comparative analysis highlights variable genome content of wheat rusts and divergence of the mating loci.</title>
        <authorList>
            <person name="Cuomo C.A."/>
            <person name="Bakkeren G."/>
            <person name="Khalil H.B."/>
            <person name="Panwar V."/>
            <person name="Joly D."/>
            <person name="Linning R."/>
            <person name="Sakthikumar S."/>
            <person name="Song X."/>
            <person name="Adiconis X."/>
            <person name="Fan L."/>
            <person name="Goldberg J.M."/>
            <person name="Levin J.Z."/>
            <person name="Young S."/>
            <person name="Zeng Q."/>
            <person name="Anikster Y."/>
            <person name="Bruce M."/>
            <person name="Wang M."/>
            <person name="Yin C."/>
            <person name="McCallum B."/>
            <person name="Szabo L.J."/>
            <person name="Hulbert S."/>
            <person name="Chen X."/>
            <person name="Fellers J.P."/>
        </authorList>
    </citation>
    <scope>NUCLEOTIDE SEQUENCE</scope>
    <source>
        <strain evidence="3">isolate 1-1 / race 1 (BBBD)</strain>
        <strain evidence="4">Isolate 1-1 / race 1 (BBBD)</strain>
    </source>
</reference>
<dbReference type="EnsemblFungi" id="PTTG_02619-t43_1">
    <property type="protein sequence ID" value="PTTG_02619-t43_1-p1"/>
    <property type="gene ID" value="PTTG_02619"/>
</dbReference>
<feature type="region of interest" description="Disordered" evidence="1">
    <location>
        <begin position="488"/>
        <end position="513"/>
    </location>
</feature>
<gene>
    <name evidence="2" type="ORF">PTTG_02619</name>
</gene>
<evidence type="ECO:0000313" key="3">
    <source>
        <dbReference type="EnsemblFungi" id="PTTG_02619-t43_1-p1"/>
    </source>
</evidence>
<proteinExistence type="predicted"/>